<feature type="region of interest" description="Disordered" evidence="2">
    <location>
        <begin position="1406"/>
        <end position="1434"/>
    </location>
</feature>
<gene>
    <name evidence="3" type="ORF">Cvel_30910</name>
</gene>
<keyword evidence="1" id="KW-0175">Coiled coil</keyword>
<feature type="compositionally biased region" description="Basic and acidic residues" evidence="2">
    <location>
        <begin position="645"/>
        <end position="682"/>
    </location>
</feature>
<sequence>LLREETERETEKREGGGGGGREDGAMGDDENERRKRCKELSVKDRRHPGKEVERRQRQKRARNLHVMRCSLSDKSSSFSSGEDMGGEGETAGGREEKGGKTRSEALRLLGVEELKRLRSKCGRMERTNKFLTERLSLLEGWRNDPSIPLLECAEEGEGGEEVESSRLIGGAALPDLSALSVSLQGETEGEAEGQRKKKGGMKEDEEGKTMVEKCETEGELLSLLRQIPDAPPCSCEREIQKGGEESNTLILSASSSLSLSNSEWVGIRRKTAVRLLDLYWRVIRELYRCECKLEGAKAVASRLAEQVQAAETTILQLQQAHRGSLRSMAGECETKLVNERFKWRQLLGRAAVELDLSRDAAREAETELQNHQDAWAKASREGGESEHRRYRHTLARLRQLEFERRGLQMREDVWKELTRTLTEMVAGPSVERRERVTELWARLVASQEAVKRAIKGPEAASELEQTEGEGKQPEGGVRELSGGTSSSSSSSSVGAVMSDQVRAMVEEASASLKRKIAELENEIENTKGKVAAAKEGTKRALEAQARERAARKAERDARAIVESRNKILSGETASLRQSLETSRKGERRASLLKETQQSAFRSASTELRTLLALRTKQLRDLKRALSLSSAHHRDSLSLPAVSAGEAERVHPSEKEGQETGQEDSLKATEESKHTTVDGETQRHTQHPAACAVRRRGVSQKQGEGPERSNSESSLSPTPTARRTHSVVPQVEGRERQGGVVERENIDRRVSGVDGQSSSKGRGKSSLARSFGLGLHGMLKKSQQKQQPGEGTREQTEEDGDRYTNVRQEEREGDEEEPQGTERRRSPRVMPSSSSAESLHSCNERKEEKSDCASSALADFECSKVTLRAASARSKSSQQHPQRLAEEEELLFEKKQHNPCQREREGGKQQRSNERGWTDDPHNRQHNQNGSNSANAFGPSQTDPVTVRRYSFPFPSPSLGPQSTSATSVAISLGGRQGGDGGRVGSRMTRAAGSGGESDAEFERVSLSQPADTLTDRAWGGQGELTELEAEVEGEEKNGALCVSPNAVSLREEEEEENFVSMAQAGSTVLSSVFAAGGRGRGEGEKENGSVEVIERDGEREEDVHTEKRTTDVEGEDFGDSLMDLDKMMENADIDRLLEMPVSAVGSGVHSKNGRGGEIGIAGLGGFAEGEGLEGESDFFSPLARRLLYGGTTETGVQGGGGRRGQERTGVGLGLGQISPPLSLSGLLDSPSLSPSHSRLMRDEGEGERSTKETEKDRRVLGFRASVPRSSEEMEMRMHHHQEEGQAANWEEEEWGVAEANSLRQKGMRTQSNRPSSRSVPVPQSHTDLPASQGSRREGRDTAGGRAPASPEGGTSIQFGGPGQSRGGIGMLSETLEAPLPALRAHACSSTRDRLSAGVAPHRMHLREKEKDRTATSSRGMNAMPPQGHTQKKPPHHLPVTAQLHQQQMHRDPHSLSSHVTNHGSGGSHGLPPRRASAVSPVPVPLSPSLGPAQMGVPGAAKNWAGVGGRSR</sequence>
<feature type="region of interest" description="Disordered" evidence="2">
    <location>
        <begin position="455"/>
        <end position="495"/>
    </location>
</feature>
<feature type="compositionally biased region" description="Basic and acidic residues" evidence="2">
    <location>
        <begin position="1269"/>
        <end position="1283"/>
    </location>
</feature>
<accession>A0A0G4HS36</accession>
<feature type="compositionally biased region" description="Low complexity" evidence="2">
    <location>
        <begin position="1310"/>
        <end position="1324"/>
    </location>
</feature>
<organism evidence="3">
    <name type="scientific">Chromera velia CCMP2878</name>
    <dbReference type="NCBI Taxonomy" id="1169474"/>
    <lineage>
        <taxon>Eukaryota</taxon>
        <taxon>Sar</taxon>
        <taxon>Alveolata</taxon>
        <taxon>Colpodellida</taxon>
        <taxon>Chromeraceae</taxon>
        <taxon>Chromera</taxon>
    </lineage>
</organism>
<feature type="region of interest" description="Disordered" evidence="2">
    <location>
        <begin position="184"/>
        <end position="209"/>
    </location>
</feature>
<feature type="compositionally biased region" description="Basic and acidic residues" evidence="2">
    <location>
        <begin position="841"/>
        <end position="850"/>
    </location>
</feature>
<feature type="compositionally biased region" description="Basic and acidic residues" evidence="2">
    <location>
        <begin position="731"/>
        <end position="750"/>
    </location>
</feature>
<evidence type="ECO:0000256" key="1">
    <source>
        <dbReference type="SAM" id="Coils"/>
    </source>
</evidence>
<feature type="coiled-coil region" evidence="1">
    <location>
        <begin position="502"/>
        <end position="536"/>
    </location>
</feature>
<feature type="compositionally biased region" description="Basic and acidic residues" evidence="2">
    <location>
        <begin position="790"/>
        <end position="809"/>
    </location>
</feature>
<protein>
    <submittedName>
        <fullName evidence="3">Uncharacterized protein</fullName>
    </submittedName>
</protein>
<feature type="compositionally biased region" description="Basic residues" evidence="2">
    <location>
        <begin position="56"/>
        <end position="65"/>
    </location>
</feature>
<feature type="compositionally biased region" description="Basic and acidic residues" evidence="2">
    <location>
        <begin position="92"/>
        <end position="104"/>
    </location>
</feature>
<evidence type="ECO:0000256" key="2">
    <source>
        <dbReference type="SAM" id="MobiDB-lite"/>
    </source>
</evidence>
<name>A0A0G4HS36_9ALVE</name>
<evidence type="ECO:0000313" key="3">
    <source>
        <dbReference type="EMBL" id="CEM47172.1"/>
    </source>
</evidence>
<feature type="compositionally biased region" description="Polar residues" evidence="2">
    <location>
        <begin position="925"/>
        <end position="943"/>
    </location>
</feature>
<feature type="region of interest" description="Disordered" evidence="2">
    <location>
        <begin position="1303"/>
        <end position="1369"/>
    </location>
</feature>
<feature type="region of interest" description="Disordered" evidence="2">
    <location>
        <begin position="1447"/>
        <end position="1511"/>
    </location>
</feature>
<feature type="coiled-coil region" evidence="1">
    <location>
        <begin position="293"/>
        <end position="320"/>
    </location>
</feature>
<feature type="compositionally biased region" description="Low complexity" evidence="2">
    <location>
        <begin position="1215"/>
        <end position="1237"/>
    </location>
</feature>
<feature type="compositionally biased region" description="Polar residues" evidence="2">
    <location>
        <begin position="958"/>
        <end position="969"/>
    </location>
</feature>
<feature type="region of interest" description="Disordered" evidence="2">
    <location>
        <begin position="628"/>
        <end position="854"/>
    </location>
</feature>
<proteinExistence type="predicted"/>
<feature type="compositionally biased region" description="Basic and acidic residues" evidence="2">
    <location>
        <begin position="378"/>
        <end position="387"/>
    </location>
</feature>
<feature type="compositionally biased region" description="Basic and acidic residues" evidence="2">
    <location>
        <begin position="38"/>
        <end position="55"/>
    </location>
</feature>
<reference evidence="3" key="1">
    <citation type="submission" date="2014-11" db="EMBL/GenBank/DDBJ databases">
        <authorList>
            <person name="Otto D Thomas"/>
            <person name="Naeem Raeece"/>
        </authorList>
    </citation>
    <scope>NUCLEOTIDE SEQUENCE</scope>
</reference>
<feature type="compositionally biased region" description="Basic and acidic residues" evidence="2">
    <location>
        <begin position="1"/>
        <end position="24"/>
    </location>
</feature>
<feature type="compositionally biased region" description="Polar residues" evidence="2">
    <location>
        <begin position="710"/>
        <end position="720"/>
    </location>
</feature>
<feature type="region of interest" description="Disordered" evidence="2">
    <location>
        <begin position="1075"/>
        <end position="1118"/>
    </location>
</feature>
<feature type="compositionally biased region" description="Basic and acidic residues" evidence="2">
    <location>
        <begin position="1239"/>
        <end position="1259"/>
    </location>
</feature>
<dbReference type="EMBL" id="CDMZ01003666">
    <property type="protein sequence ID" value="CEM47172.1"/>
    <property type="molecule type" value="Genomic_DNA"/>
</dbReference>
<feature type="compositionally biased region" description="Basic and acidic residues" evidence="2">
    <location>
        <begin position="200"/>
        <end position="209"/>
    </location>
</feature>
<feature type="compositionally biased region" description="Basic and acidic residues" evidence="2">
    <location>
        <begin position="1079"/>
        <end position="1111"/>
    </location>
</feature>
<feature type="region of interest" description="Disordered" evidence="2">
    <location>
        <begin position="1"/>
        <end position="104"/>
    </location>
</feature>
<feature type="region of interest" description="Disordered" evidence="2">
    <location>
        <begin position="1191"/>
        <end position="1290"/>
    </location>
</feature>
<feature type="compositionally biased region" description="Low complexity" evidence="2">
    <location>
        <begin position="756"/>
        <end position="769"/>
    </location>
</feature>
<feature type="region of interest" description="Disordered" evidence="2">
    <location>
        <begin position="868"/>
        <end position="1018"/>
    </location>
</feature>
<feature type="compositionally biased region" description="Gly residues" evidence="2">
    <location>
        <begin position="1359"/>
        <end position="1369"/>
    </location>
</feature>
<feature type="compositionally biased region" description="Low complexity" evidence="2">
    <location>
        <begin position="70"/>
        <end position="82"/>
    </location>
</feature>
<feature type="non-terminal residue" evidence="3">
    <location>
        <position position="1"/>
    </location>
</feature>
<feature type="compositionally biased region" description="Gly residues" evidence="2">
    <location>
        <begin position="974"/>
        <end position="983"/>
    </location>
</feature>
<feature type="compositionally biased region" description="Basic and acidic residues" evidence="2">
    <location>
        <begin position="890"/>
        <end position="922"/>
    </location>
</feature>
<feature type="region of interest" description="Disordered" evidence="2">
    <location>
        <begin position="367"/>
        <end position="387"/>
    </location>
</feature>
<dbReference type="VEuPathDB" id="CryptoDB:Cvel_30910"/>